<reference evidence="1" key="1">
    <citation type="submission" date="2022-08" db="EMBL/GenBank/DDBJ databases">
        <authorList>
            <person name="Kallberg Y."/>
            <person name="Tangrot J."/>
            <person name="Rosling A."/>
        </authorList>
    </citation>
    <scope>NUCLEOTIDE SEQUENCE</scope>
    <source>
        <strain evidence="1">Wild A</strain>
    </source>
</reference>
<name>A0A9W4T9W4_9GLOM</name>
<dbReference type="EMBL" id="CAMKVN010013022">
    <property type="protein sequence ID" value="CAI2195781.1"/>
    <property type="molecule type" value="Genomic_DNA"/>
</dbReference>
<sequence length="57" mass="6795">RSTMAFGLFGEYISDSEDENYPTWPCLNKKNDGPINSQTDFRIMYKKNWLENRKKSE</sequence>
<dbReference type="OrthoDB" id="2303126at2759"/>
<accession>A0A9W4T9W4</accession>
<comment type="caution">
    <text evidence="1">The sequence shown here is derived from an EMBL/GenBank/DDBJ whole genome shotgun (WGS) entry which is preliminary data.</text>
</comment>
<gene>
    <name evidence="1" type="ORF">FWILDA_LOCUS17248</name>
</gene>
<proteinExistence type="predicted"/>
<feature type="non-terminal residue" evidence="1">
    <location>
        <position position="57"/>
    </location>
</feature>
<evidence type="ECO:0000313" key="1">
    <source>
        <dbReference type="EMBL" id="CAI2195781.1"/>
    </source>
</evidence>
<dbReference type="AlphaFoldDB" id="A0A9W4T9W4"/>
<keyword evidence="2" id="KW-1185">Reference proteome</keyword>
<organism evidence="1 2">
    <name type="scientific">Funneliformis geosporum</name>
    <dbReference type="NCBI Taxonomy" id="1117311"/>
    <lineage>
        <taxon>Eukaryota</taxon>
        <taxon>Fungi</taxon>
        <taxon>Fungi incertae sedis</taxon>
        <taxon>Mucoromycota</taxon>
        <taxon>Glomeromycotina</taxon>
        <taxon>Glomeromycetes</taxon>
        <taxon>Glomerales</taxon>
        <taxon>Glomeraceae</taxon>
        <taxon>Funneliformis</taxon>
    </lineage>
</organism>
<evidence type="ECO:0000313" key="2">
    <source>
        <dbReference type="Proteomes" id="UP001153678"/>
    </source>
</evidence>
<dbReference type="Proteomes" id="UP001153678">
    <property type="component" value="Unassembled WGS sequence"/>
</dbReference>
<protein>
    <submittedName>
        <fullName evidence="1">3365_t:CDS:1</fullName>
    </submittedName>
</protein>